<accession>A0AAV9JD55</accession>
<evidence type="ECO:0000259" key="1">
    <source>
        <dbReference type="Pfam" id="PF01928"/>
    </source>
</evidence>
<dbReference type="SUPFAM" id="SSF55154">
    <property type="entry name" value="CYTH-like phosphatases"/>
    <property type="match status" value="1"/>
</dbReference>
<dbReference type="Gene3D" id="2.40.320.10">
    <property type="entry name" value="Hypothetical Protein Pfu-838710-001"/>
    <property type="match status" value="1"/>
</dbReference>
<dbReference type="GO" id="GO:0016462">
    <property type="term" value="F:pyrophosphatase activity"/>
    <property type="evidence" value="ECO:0007669"/>
    <property type="project" value="UniProtKB-ARBA"/>
</dbReference>
<dbReference type="InterPro" id="IPR023577">
    <property type="entry name" value="CYTH_domain"/>
</dbReference>
<dbReference type="EMBL" id="JAVFHQ010000037">
    <property type="protein sequence ID" value="KAK4542855.1"/>
    <property type="molecule type" value="Genomic_DNA"/>
</dbReference>
<protein>
    <recommendedName>
        <fullName evidence="1">CYTH domain-containing protein</fullName>
    </recommendedName>
</protein>
<dbReference type="InterPro" id="IPR033469">
    <property type="entry name" value="CYTH-like_dom_sf"/>
</dbReference>
<evidence type="ECO:0000313" key="3">
    <source>
        <dbReference type="Proteomes" id="UP001324427"/>
    </source>
</evidence>
<sequence>MVQLEVERKFVPTIDFESRMSGFHNPCRVPFPLVGYSDDPSKWLIYSRLPDKLVRDTYFDLDNQLAKNGVWIRRRQELVVSSLGYTSAFSYQECESWQTKVRLGGDFVDSQVEEIEGEREAEVTLSEHIPGARLAGLATIADLRTHRRTWEVCDAESSQYVQAIRVMLDTVSEAAVEGTHIGVFRHDVGEVEVTTEVEEGTDKTSKQITVDSLRCVLHEFMGRHGRLFPEEPKPVGKLSAYFQWVESTRASSKNSSRKS</sequence>
<proteinExistence type="predicted"/>
<reference evidence="2 3" key="1">
    <citation type="submission" date="2021-11" db="EMBL/GenBank/DDBJ databases">
        <title>Black yeast isolated from Biological Soil Crust.</title>
        <authorList>
            <person name="Kurbessoian T."/>
        </authorList>
    </citation>
    <scope>NUCLEOTIDE SEQUENCE [LARGE SCALE GENOMIC DNA]</scope>
    <source>
        <strain evidence="2 3">CCFEE 5522</strain>
    </source>
</reference>
<dbReference type="AlphaFoldDB" id="A0AAV9JD55"/>
<feature type="domain" description="CYTH" evidence="1">
    <location>
        <begin position="54"/>
        <end position="202"/>
    </location>
</feature>
<comment type="caution">
    <text evidence="2">The sequence shown here is derived from an EMBL/GenBank/DDBJ whole genome shotgun (WGS) entry which is preliminary data.</text>
</comment>
<name>A0AAV9JD55_9PEZI</name>
<evidence type="ECO:0000313" key="2">
    <source>
        <dbReference type="EMBL" id="KAK4542855.1"/>
    </source>
</evidence>
<gene>
    <name evidence="2" type="ORF">LTR36_006044</name>
</gene>
<keyword evidence="3" id="KW-1185">Reference proteome</keyword>
<organism evidence="2 3">
    <name type="scientific">Oleoguttula mirabilis</name>
    <dbReference type="NCBI Taxonomy" id="1507867"/>
    <lineage>
        <taxon>Eukaryota</taxon>
        <taxon>Fungi</taxon>
        <taxon>Dikarya</taxon>
        <taxon>Ascomycota</taxon>
        <taxon>Pezizomycotina</taxon>
        <taxon>Dothideomycetes</taxon>
        <taxon>Dothideomycetidae</taxon>
        <taxon>Mycosphaerellales</taxon>
        <taxon>Teratosphaeriaceae</taxon>
        <taxon>Oleoguttula</taxon>
    </lineage>
</organism>
<dbReference type="Pfam" id="PF01928">
    <property type="entry name" value="CYTH"/>
    <property type="match status" value="1"/>
</dbReference>
<dbReference type="Proteomes" id="UP001324427">
    <property type="component" value="Unassembled WGS sequence"/>
</dbReference>